<dbReference type="RefSeq" id="XP_010763835.1">
    <property type="nucleotide sequence ID" value="XM_010765533.1"/>
</dbReference>
<name>A0A0A0HS03_PARBD</name>
<dbReference type="Gene3D" id="1.10.10.60">
    <property type="entry name" value="Homeodomain-like"/>
    <property type="match status" value="1"/>
</dbReference>
<evidence type="ECO:0000259" key="10">
    <source>
        <dbReference type="PROSITE" id="PS50172"/>
    </source>
</evidence>
<evidence type="ECO:0000256" key="8">
    <source>
        <dbReference type="RuleBase" id="RU367107"/>
    </source>
</evidence>
<protein>
    <recommendedName>
        <fullName evidence="8">DNA-binding protein RAP1</fullName>
    </recommendedName>
</protein>
<keyword evidence="3 8" id="KW-0779">Telomere</keyword>
<comment type="similarity">
    <text evidence="1 8">Belongs to the RAP1 family.</text>
</comment>
<evidence type="ECO:0000256" key="3">
    <source>
        <dbReference type="ARBA" id="ARBA00022895"/>
    </source>
</evidence>
<dbReference type="InterPro" id="IPR009057">
    <property type="entry name" value="Homeodomain-like_sf"/>
</dbReference>
<evidence type="ECO:0000256" key="2">
    <source>
        <dbReference type="ARBA" id="ARBA00022454"/>
    </source>
</evidence>
<dbReference type="AlphaFoldDB" id="A0A0A0HS03"/>
<dbReference type="Pfam" id="PF11626">
    <property type="entry name" value="Rap1_C"/>
    <property type="match status" value="1"/>
</dbReference>
<dbReference type="GO" id="GO:0031848">
    <property type="term" value="P:protection from non-homologous end joining at telomere"/>
    <property type="evidence" value="ECO:0007669"/>
    <property type="project" value="TreeGrafter"/>
</dbReference>
<proteinExistence type="inferred from homology"/>
<dbReference type="InterPro" id="IPR038104">
    <property type="entry name" value="Rap1_C_sf"/>
</dbReference>
<comment type="subcellular location">
    <subcellularLocation>
        <location evidence="8">Nucleus</location>
    </subcellularLocation>
    <subcellularLocation>
        <location evidence="8">Chromosome</location>
        <location evidence="8">Telomere</location>
    </subcellularLocation>
</comment>
<dbReference type="SUPFAM" id="SSF46689">
    <property type="entry name" value="Homeodomain-like"/>
    <property type="match status" value="1"/>
</dbReference>
<dbReference type="Pfam" id="PF16589">
    <property type="entry name" value="BRCT_2"/>
    <property type="match status" value="1"/>
</dbReference>
<dbReference type="InterPro" id="IPR039595">
    <property type="entry name" value="TE2IP/Rap1"/>
</dbReference>
<dbReference type="InterPro" id="IPR021661">
    <property type="entry name" value="Rap1_C"/>
</dbReference>
<comment type="subunit">
    <text evidence="8">Homodimer.</text>
</comment>
<feature type="region of interest" description="Disordered" evidence="9">
    <location>
        <begin position="169"/>
        <end position="226"/>
    </location>
</feature>
<dbReference type="CDD" id="cd11655">
    <property type="entry name" value="rap1_myb-like"/>
    <property type="match status" value="1"/>
</dbReference>
<dbReference type="OMA" id="FQGARFW"/>
<keyword evidence="12" id="KW-1185">Reference proteome</keyword>
<dbReference type="SUPFAM" id="SSF52113">
    <property type="entry name" value="BRCT domain"/>
    <property type="match status" value="1"/>
</dbReference>
<keyword evidence="6" id="KW-0804">Transcription</keyword>
<keyword evidence="7 8" id="KW-0539">Nucleus</keyword>
<evidence type="ECO:0000313" key="12">
    <source>
        <dbReference type="Proteomes" id="UP000001628"/>
    </source>
</evidence>
<keyword evidence="2 8" id="KW-0158">Chromosome</keyword>
<feature type="domain" description="BRCT" evidence="10">
    <location>
        <begin position="17"/>
        <end position="96"/>
    </location>
</feature>
<evidence type="ECO:0000256" key="4">
    <source>
        <dbReference type="ARBA" id="ARBA00023015"/>
    </source>
</evidence>
<evidence type="ECO:0000256" key="9">
    <source>
        <dbReference type="SAM" id="MobiDB-lite"/>
    </source>
</evidence>
<dbReference type="GO" id="GO:0042162">
    <property type="term" value="F:telomeric DNA binding"/>
    <property type="evidence" value="ECO:0007669"/>
    <property type="project" value="TreeGrafter"/>
</dbReference>
<evidence type="ECO:0000313" key="11">
    <source>
        <dbReference type="EMBL" id="KGM91442.1"/>
    </source>
</evidence>
<dbReference type="HOGENOM" id="CLU_006783_2_0_1"/>
<keyword evidence="4" id="KW-0805">Transcription regulation</keyword>
<evidence type="ECO:0000256" key="7">
    <source>
        <dbReference type="ARBA" id="ARBA00023242"/>
    </source>
</evidence>
<feature type="compositionally biased region" description="Basic and acidic residues" evidence="9">
    <location>
        <begin position="169"/>
        <end position="184"/>
    </location>
</feature>
<sequence length="544" mass="60997">MECPSVAYSDASNPSKESGDLFRDLTFWLSRTVPSRSWIKQIIEANGGKVVLLEKDADVLLVDHLKRGNPVGSTSFQYVEKSIQKGKLENLDDHRAGPPSDYIRSVGSVTRPKGHRSTFTAKDDQILYDWVKPFEQNGGQIAGNKIYQQLAEKHPQHTFQSWRDRYLKKVKDRPRPVTPDRERSTATVARGPAGRTTSEGGQQRDELDTRFPESDSKRYESFTSEDKEELLNHVKDVLNIEPGKEDEAWSLFAENTGKSVEEWKSFFDNVVLPEYNAKRSKDSKRRRSAADIPSAAVESGSPQNCKRRAAESIPQKTISPSPTNQQSNNPITSISRSPNSCQPPIQKASPQTNSNSPYSNNNEQSMPKSRSISVSEESFETAPKFQQDTMEVQCRTPPEVLNRRGEFNGSPTPRPTPAARAPTYPDNNTSSEDQAAIREMDEWISSKVTGSKAYSQLQVLDALACTTMDPDLAETVLEHMAAGRGIPSNIRGVWTKEDDEWLDAADPKCIQALIKKHGNELFNARFEYIMARREVVMRKGESAK</sequence>
<dbReference type="CDD" id="cd11653">
    <property type="entry name" value="rap1_RCT"/>
    <property type="match status" value="1"/>
</dbReference>
<gene>
    <name evidence="11" type="ORF">PADG_12463</name>
</gene>
<dbReference type="Proteomes" id="UP000001628">
    <property type="component" value="Unassembled WGS sequence"/>
</dbReference>
<comment type="function">
    <text evidence="8">Involved in the regulation of telomere length, clustering and has a specific role in telomere position effect (TPE).</text>
</comment>
<dbReference type="GO" id="GO:0010833">
    <property type="term" value="P:telomere maintenance via telomere lengthening"/>
    <property type="evidence" value="ECO:0007669"/>
    <property type="project" value="UniProtKB-UniRule"/>
</dbReference>
<dbReference type="KEGG" id="pbn:PADG_12463"/>
<evidence type="ECO:0000256" key="6">
    <source>
        <dbReference type="ARBA" id="ARBA00023163"/>
    </source>
</evidence>
<accession>A0A0A0HS03</accession>
<dbReference type="Pfam" id="PF08914">
    <property type="entry name" value="Myb_Rap1"/>
    <property type="match status" value="1"/>
</dbReference>
<dbReference type="GeneID" id="22588360"/>
<feature type="compositionally biased region" description="Basic and acidic residues" evidence="9">
    <location>
        <begin position="202"/>
        <end position="220"/>
    </location>
</feature>
<dbReference type="InterPro" id="IPR015010">
    <property type="entry name" value="TERF2IP_Myb"/>
</dbReference>
<dbReference type="InParanoid" id="A0A0A0HS03"/>
<keyword evidence="5" id="KW-0010">Activator</keyword>
<dbReference type="eggNOG" id="ENOG502S85C">
    <property type="taxonomic scope" value="Eukaryota"/>
</dbReference>
<dbReference type="PANTHER" id="PTHR16466">
    <property type="entry name" value="TELOMERE REPEAT-BINDING FACTOR 2-INTERACTING PROTEIN 1"/>
    <property type="match status" value="1"/>
</dbReference>
<dbReference type="PANTHER" id="PTHR16466:SF6">
    <property type="entry name" value="TELOMERIC REPEAT-BINDING FACTOR 2-INTERACTING PROTEIN 1"/>
    <property type="match status" value="1"/>
</dbReference>
<dbReference type="VEuPathDB" id="FungiDB:PADG_12463"/>
<dbReference type="OrthoDB" id="435460at2759"/>
<dbReference type="STRING" id="502780.A0A0A0HS03"/>
<feature type="compositionally biased region" description="Polar residues" evidence="9">
    <location>
        <begin position="314"/>
        <end position="376"/>
    </location>
</feature>
<dbReference type="Gene3D" id="1.10.10.2170">
    <property type="match status" value="1"/>
</dbReference>
<dbReference type="InterPro" id="IPR001357">
    <property type="entry name" value="BRCT_dom"/>
</dbReference>
<organism evidence="11 12">
    <name type="scientific">Paracoccidioides brasiliensis (strain Pb18)</name>
    <dbReference type="NCBI Taxonomy" id="502780"/>
    <lineage>
        <taxon>Eukaryota</taxon>
        <taxon>Fungi</taxon>
        <taxon>Dikarya</taxon>
        <taxon>Ascomycota</taxon>
        <taxon>Pezizomycotina</taxon>
        <taxon>Eurotiomycetes</taxon>
        <taxon>Eurotiomycetidae</taxon>
        <taxon>Onygenales</taxon>
        <taxon>Ajellomycetaceae</taxon>
        <taxon>Paracoccidioides</taxon>
    </lineage>
</organism>
<dbReference type="EMBL" id="KN275974">
    <property type="protein sequence ID" value="KGM91442.1"/>
    <property type="molecule type" value="Genomic_DNA"/>
</dbReference>
<dbReference type="GO" id="GO:0070187">
    <property type="term" value="C:shelterin complex"/>
    <property type="evidence" value="ECO:0007669"/>
    <property type="project" value="TreeGrafter"/>
</dbReference>
<evidence type="ECO:0000256" key="1">
    <source>
        <dbReference type="ARBA" id="ARBA00010467"/>
    </source>
</evidence>
<reference evidence="11 12" key="1">
    <citation type="journal article" date="2011" name="PLoS Genet.">
        <title>Comparative genomic analysis of human fungal pathogens causing paracoccidioidomycosis.</title>
        <authorList>
            <person name="Desjardins C.A."/>
            <person name="Champion M.D."/>
            <person name="Holder J.W."/>
            <person name="Muszewska A."/>
            <person name="Goldberg J."/>
            <person name="Bailao A.M."/>
            <person name="Brigido M.M."/>
            <person name="Ferreira M.E."/>
            <person name="Garcia A.M."/>
            <person name="Grynberg M."/>
            <person name="Gujja S."/>
            <person name="Heiman D.I."/>
            <person name="Henn M.R."/>
            <person name="Kodira C.D."/>
            <person name="Leon-Narvaez H."/>
            <person name="Longo L.V."/>
            <person name="Ma L.J."/>
            <person name="Malavazi I."/>
            <person name="Matsuo A.L."/>
            <person name="Morais F.V."/>
            <person name="Pereira M."/>
            <person name="Rodriguez-Brito S."/>
            <person name="Sakthikumar S."/>
            <person name="Salem-Izacc S.M."/>
            <person name="Sykes S.M."/>
            <person name="Teixeira M.M."/>
            <person name="Vallejo M.C."/>
            <person name="Walter M.E."/>
            <person name="Yandava C."/>
            <person name="Young S."/>
            <person name="Zeng Q."/>
            <person name="Zucker J."/>
            <person name="Felipe M.S."/>
            <person name="Goldman G.H."/>
            <person name="Haas B.J."/>
            <person name="McEwen J.G."/>
            <person name="Nino-Vega G."/>
            <person name="Puccia R."/>
            <person name="San-Blas G."/>
            <person name="Soares C.M."/>
            <person name="Birren B.W."/>
            <person name="Cuomo C.A."/>
        </authorList>
    </citation>
    <scope>NUCLEOTIDE SEQUENCE [LARGE SCALE GENOMIC DNA]</scope>
    <source>
        <strain evidence="11 12">Pb18</strain>
    </source>
</reference>
<dbReference type="PROSITE" id="PS50172">
    <property type="entry name" value="BRCT"/>
    <property type="match status" value="1"/>
</dbReference>
<evidence type="ECO:0000256" key="5">
    <source>
        <dbReference type="ARBA" id="ARBA00023159"/>
    </source>
</evidence>
<feature type="region of interest" description="Disordered" evidence="9">
    <location>
        <begin position="278"/>
        <end position="433"/>
    </location>
</feature>
<dbReference type="InterPro" id="IPR036420">
    <property type="entry name" value="BRCT_dom_sf"/>
</dbReference>